<keyword evidence="2" id="KW-1185">Reference proteome</keyword>
<reference evidence="1" key="2">
    <citation type="journal article" date="2020" name="Nat. Commun.">
        <title>Large-scale genome sequencing of mycorrhizal fungi provides insights into the early evolution of symbiotic traits.</title>
        <authorList>
            <person name="Miyauchi S."/>
            <person name="Kiss E."/>
            <person name="Kuo A."/>
            <person name="Drula E."/>
            <person name="Kohler A."/>
            <person name="Sanchez-Garcia M."/>
            <person name="Morin E."/>
            <person name="Andreopoulos B."/>
            <person name="Barry K.W."/>
            <person name="Bonito G."/>
            <person name="Buee M."/>
            <person name="Carver A."/>
            <person name="Chen C."/>
            <person name="Cichocki N."/>
            <person name="Clum A."/>
            <person name="Culley D."/>
            <person name="Crous P.W."/>
            <person name="Fauchery L."/>
            <person name="Girlanda M."/>
            <person name="Hayes R.D."/>
            <person name="Keri Z."/>
            <person name="LaButti K."/>
            <person name="Lipzen A."/>
            <person name="Lombard V."/>
            <person name="Magnuson J."/>
            <person name="Maillard F."/>
            <person name="Murat C."/>
            <person name="Nolan M."/>
            <person name="Ohm R.A."/>
            <person name="Pangilinan J."/>
            <person name="Pereira M.F."/>
            <person name="Perotto S."/>
            <person name="Peter M."/>
            <person name="Pfister S."/>
            <person name="Riley R."/>
            <person name="Sitrit Y."/>
            <person name="Stielow J.B."/>
            <person name="Szollosi G."/>
            <person name="Zifcakova L."/>
            <person name="Stursova M."/>
            <person name="Spatafora J.W."/>
            <person name="Tedersoo L."/>
            <person name="Vaario L.M."/>
            <person name="Yamada A."/>
            <person name="Yan M."/>
            <person name="Wang P."/>
            <person name="Xu J."/>
            <person name="Bruns T."/>
            <person name="Baldrian P."/>
            <person name="Vilgalys R."/>
            <person name="Dunand C."/>
            <person name="Henrissat B."/>
            <person name="Grigoriev I.V."/>
            <person name="Hibbett D."/>
            <person name="Nagy L.G."/>
            <person name="Martin F.M."/>
        </authorList>
    </citation>
    <scope>NUCLEOTIDE SEQUENCE</scope>
    <source>
        <strain evidence="1">BED1</strain>
    </source>
</reference>
<gene>
    <name evidence="1" type="ORF">L210DRAFT_3642708</name>
</gene>
<accession>A0AAD4GIH3</accession>
<protein>
    <submittedName>
        <fullName evidence="1">Uncharacterized protein</fullName>
    </submittedName>
</protein>
<evidence type="ECO:0000313" key="2">
    <source>
        <dbReference type="Proteomes" id="UP001194468"/>
    </source>
</evidence>
<sequence length="134" mass="15051">MSENMFQIVLLPYPISSSLDADEDEELPKGLRLNRQKLPNLLRSLSKYNLLIDFSYSQFGDSVTNENLLKSLDEHIHSCLVQHGIHFEIPSIGHGTSPHSDVLEYENADLVILELGKLSWDSSSSVLKIAKITT</sequence>
<comment type="caution">
    <text evidence="1">The sequence shown here is derived from an EMBL/GenBank/DDBJ whole genome shotgun (WGS) entry which is preliminary data.</text>
</comment>
<proteinExistence type="predicted"/>
<dbReference type="AlphaFoldDB" id="A0AAD4GIH3"/>
<dbReference type="EMBL" id="WHUW01000006">
    <property type="protein sequence ID" value="KAF8444466.1"/>
    <property type="molecule type" value="Genomic_DNA"/>
</dbReference>
<reference evidence="1" key="1">
    <citation type="submission" date="2019-10" db="EMBL/GenBank/DDBJ databases">
        <authorList>
            <consortium name="DOE Joint Genome Institute"/>
            <person name="Kuo A."/>
            <person name="Miyauchi S."/>
            <person name="Kiss E."/>
            <person name="Drula E."/>
            <person name="Kohler A."/>
            <person name="Sanchez-Garcia M."/>
            <person name="Andreopoulos B."/>
            <person name="Barry K.W."/>
            <person name="Bonito G."/>
            <person name="Buee M."/>
            <person name="Carver A."/>
            <person name="Chen C."/>
            <person name="Cichocki N."/>
            <person name="Clum A."/>
            <person name="Culley D."/>
            <person name="Crous P.W."/>
            <person name="Fauchery L."/>
            <person name="Girlanda M."/>
            <person name="Hayes R."/>
            <person name="Keri Z."/>
            <person name="LaButti K."/>
            <person name="Lipzen A."/>
            <person name="Lombard V."/>
            <person name="Magnuson J."/>
            <person name="Maillard F."/>
            <person name="Morin E."/>
            <person name="Murat C."/>
            <person name="Nolan M."/>
            <person name="Ohm R."/>
            <person name="Pangilinan J."/>
            <person name="Pereira M."/>
            <person name="Perotto S."/>
            <person name="Peter M."/>
            <person name="Riley R."/>
            <person name="Sitrit Y."/>
            <person name="Stielow B."/>
            <person name="Szollosi G."/>
            <person name="Zifcakova L."/>
            <person name="Stursova M."/>
            <person name="Spatafora J.W."/>
            <person name="Tedersoo L."/>
            <person name="Vaario L.-M."/>
            <person name="Yamada A."/>
            <person name="Yan M."/>
            <person name="Wang P."/>
            <person name="Xu J."/>
            <person name="Bruns T."/>
            <person name="Baldrian P."/>
            <person name="Vilgalys R."/>
            <person name="Henrissat B."/>
            <person name="Grigoriev I.V."/>
            <person name="Hibbett D."/>
            <person name="Nagy L.G."/>
            <person name="Martin F.M."/>
        </authorList>
    </citation>
    <scope>NUCLEOTIDE SEQUENCE</scope>
    <source>
        <strain evidence="1">BED1</strain>
    </source>
</reference>
<name>A0AAD4GIH3_BOLED</name>
<evidence type="ECO:0000313" key="1">
    <source>
        <dbReference type="EMBL" id="KAF8444466.1"/>
    </source>
</evidence>
<organism evidence="1 2">
    <name type="scientific">Boletus edulis BED1</name>
    <dbReference type="NCBI Taxonomy" id="1328754"/>
    <lineage>
        <taxon>Eukaryota</taxon>
        <taxon>Fungi</taxon>
        <taxon>Dikarya</taxon>
        <taxon>Basidiomycota</taxon>
        <taxon>Agaricomycotina</taxon>
        <taxon>Agaricomycetes</taxon>
        <taxon>Agaricomycetidae</taxon>
        <taxon>Boletales</taxon>
        <taxon>Boletineae</taxon>
        <taxon>Boletaceae</taxon>
        <taxon>Boletoideae</taxon>
        <taxon>Boletus</taxon>
    </lineage>
</organism>
<dbReference type="Proteomes" id="UP001194468">
    <property type="component" value="Unassembled WGS sequence"/>
</dbReference>